<feature type="domain" description="Trafficking protein particle complex subunit 13 middle" evidence="3">
    <location>
        <begin position="206"/>
        <end position="321"/>
    </location>
</feature>
<dbReference type="AlphaFoldDB" id="A0A3N4M0C7"/>
<dbReference type="PANTHER" id="PTHR13134:SF3">
    <property type="entry name" value="TRAFFICKING PROTEIN PARTICLE COMPLEX SUBUNIT 13"/>
    <property type="match status" value="1"/>
</dbReference>
<dbReference type="GO" id="GO:1990072">
    <property type="term" value="C:TRAPPIII protein complex"/>
    <property type="evidence" value="ECO:0007669"/>
    <property type="project" value="TreeGrafter"/>
</dbReference>
<feature type="compositionally biased region" description="Basic and acidic residues" evidence="1">
    <location>
        <begin position="175"/>
        <end position="184"/>
    </location>
</feature>
<dbReference type="PANTHER" id="PTHR13134">
    <property type="entry name" value="TRAFFICKING PROTEIN PARTICLE COMPLEX SUBUNIT 13"/>
    <property type="match status" value="1"/>
</dbReference>
<dbReference type="Pfam" id="PF23647">
    <property type="entry name" value="TRAPPC13_M"/>
    <property type="match status" value="1"/>
</dbReference>
<dbReference type="OrthoDB" id="10250284at2759"/>
<evidence type="ECO:0000259" key="2">
    <source>
        <dbReference type="Pfam" id="PF06159"/>
    </source>
</evidence>
<feature type="compositionally biased region" description="Polar residues" evidence="1">
    <location>
        <begin position="162"/>
        <end position="174"/>
    </location>
</feature>
<name>A0A3N4M0C7_9PEZI</name>
<protein>
    <recommendedName>
        <fullName evidence="6">DUF974-domain-containing protein</fullName>
    </recommendedName>
</protein>
<dbReference type="Pfam" id="PF06159">
    <property type="entry name" value="TRAPPC13_N"/>
    <property type="match status" value="1"/>
</dbReference>
<dbReference type="STRING" id="1051890.A0A3N4M0C7"/>
<dbReference type="InterPro" id="IPR010378">
    <property type="entry name" value="TRAPPC13"/>
</dbReference>
<evidence type="ECO:0008006" key="6">
    <source>
        <dbReference type="Google" id="ProtNLM"/>
    </source>
</evidence>
<dbReference type="InParanoid" id="A0A3N4M0C7"/>
<evidence type="ECO:0000313" key="5">
    <source>
        <dbReference type="Proteomes" id="UP000267821"/>
    </source>
</evidence>
<reference evidence="4 5" key="1">
    <citation type="journal article" date="2018" name="Nat. Ecol. Evol.">
        <title>Pezizomycetes genomes reveal the molecular basis of ectomycorrhizal truffle lifestyle.</title>
        <authorList>
            <person name="Murat C."/>
            <person name="Payen T."/>
            <person name="Noel B."/>
            <person name="Kuo A."/>
            <person name="Morin E."/>
            <person name="Chen J."/>
            <person name="Kohler A."/>
            <person name="Krizsan K."/>
            <person name="Balestrini R."/>
            <person name="Da Silva C."/>
            <person name="Montanini B."/>
            <person name="Hainaut M."/>
            <person name="Levati E."/>
            <person name="Barry K.W."/>
            <person name="Belfiori B."/>
            <person name="Cichocki N."/>
            <person name="Clum A."/>
            <person name="Dockter R.B."/>
            <person name="Fauchery L."/>
            <person name="Guy J."/>
            <person name="Iotti M."/>
            <person name="Le Tacon F."/>
            <person name="Lindquist E.A."/>
            <person name="Lipzen A."/>
            <person name="Malagnac F."/>
            <person name="Mello A."/>
            <person name="Molinier V."/>
            <person name="Miyauchi S."/>
            <person name="Poulain J."/>
            <person name="Riccioni C."/>
            <person name="Rubini A."/>
            <person name="Sitrit Y."/>
            <person name="Splivallo R."/>
            <person name="Traeger S."/>
            <person name="Wang M."/>
            <person name="Zifcakova L."/>
            <person name="Wipf D."/>
            <person name="Zambonelli A."/>
            <person name="Paolocci F."/>
            <person name="Nowrousian M."/>
            <person name="Ottonello S."/>
            <person name="Baldrian P."/>
            <person name="Spatafora J.W."/>
            <person name="Henrissat B."/>
            <person name="Nagy L.G."/>
            <person name="Aury J.M."/>
            <person name="Wincker P."/>
            <person name="Grigoriev I.V."/>
            <person name="Bonfante P."/>
            <person name="Martin F.M."/>
        </authorList>
    </citation>
    <scope>NUCLEOTIDE SEQUENCE [LARGE SCALE GENOMIC DNA]</scope>
    <source>
        <strain evidence="4 5">ATCC MYA-4762</strain>
    </source>
</reference>
<proteinExistence type="predicted"/>
<evidence type="ECO:0000259" key="3">
    <source>
        <dbReference type="Pfam" id="PF23647"/>
    </source>
</evidence>
<dbReference type="Proteomes" id="UP000267821">
    <property type="component" value="Unassembled WGS sequence"/>
</dbReference>
<evidence type="ECO:0000256" key="1">
    <source>
        <dbReference type="SAM" id="MobiDB-lite"/>
    </source>
</evidence>
<gene>
    <name evidence="4" type="ORF">L211DRAFT_777486</name>
</gene>
<sequence>MARERSTSQSDIQKEPHQLNLKVVRLSRPSLNQHYPLPHPSICSSQNPGYDVLYQQSLAYPSHPETQFILSPVLTLPPAFVNAYIGETFSCLLSTNNDSDVTITGVRIAAEMQTPSLIQTLELVIPEDRKDVIDLSPGQSIQRIAKFDLKEEGKHTLGVTVTYSTPPKNQGDLTTESKEESERVDIGPRRVRTFKKLYVFPAQQCLTVKTKAVELPGGHAILEAQLENNGDGPVSLEEVVLAPRKGWRSTSLNWDTDMEGAKSTPLLKPRDVMQVAFLLKPDPNVKKEDDPTSERVVLGQLSLEWRSSCGDKGYLSTGSLTAKRLRT</sequence>
<evidence type="ECO:0000313" key="4">
    <source>
        <dbReference type="EMBL" id="RPB28510.1"/>
    </source>
</evidence>
<keyword evidence="5" id="KW-1185">Reference proteome</keyword>
<feature type="region of interest" description="Disordered" evidence="1">
    <location>
        <begin position="162"/>
        <end position="184"/>
    </location>
</feature>
<feature type="domain" description="Trafficking protein particle complex subunit 13 N-terminal" evidence="2">
    <location>
        <begin position="17"/>
        <end position="201"/>
    </location>
</feature>
<organism evidence="4 5">
    <name type="scientific">Terfezia boudieri ATCC MYA-4762</name>
    <dbReference type="NCBI Taxonomy" id="1051890"/>
    <lineage>
        <taxon>Eukaryota</taxon>
        <taxon>Fungi</taxon>
        <taxon>Dikarya</taxon>
        <taxon>Ascomycota</taxon>
        <taxon>Pezizomycotina</taxon>
        <taxon>Pezizomycetes</taxon>
        <taxon>Pezizales</taxon>
        <taxon>Pezizaceae</taxon>
        <taxon>Terfezia</taxon>
    </lineage>
</organism>
<dbReference type="InterPro" id="IPR055429">
    <property type="entry name" value="TRAPPC13_M"/>
</dbReference>
<dbReference type="InterPro" id="IPR055427">
    <property type="entry name" value="TRAPPC13_N"/>
</dbReference>
<accession>A0A3N4M0C7</accession>
<dbReference type="EMBL" id="ML121529">
    <property type="protein sequence ID" value="RPB28510.1"/>
    <property type="molecule type" value="Genomic_DNA"/>
</dbReference>